<name>A0A0C3E5T1_9AGAM</name>
<dbReference type="PANTHER" id="PTHR12214:SF0">
    <property type="entry name" value="LD29489P"/>
    <property type="match status" value="1"/>
</dbReference>
<proteinExistence type="predicted"/>
<evidence type="ECO:0000313" key="5">
    <source>
        <dbReference type="EMBL" id="KIM63391.1"/>
    </source>
</evidence>
<dbReference type="InterPro" id="IPR012890">
    <property type="entry name" value="GCFC2-like"/>
</dbReference>
<dbReference type="InterPro" id="IPR028211">
    <property type="entry name" value="Ntr2"/>
</dbReference>
<feature type="compositionally biased region" description="Basic residues" evidence="4">
    <location>
        <begin position="455"/>
        <end position="471"/>
    </location>
</feature>
<keyword evidence="2" id="KW-0539">Nucleus</keyword>
<organism evidence="5 6">
    <name type="scientific">Scleroderma citrinum Foug A</name>
    <dbReference type="NCBI Taxonomy" id="1036808"/>
    <lineage>
        <taxon>Eukaryota</taxon>
        <taxon>Fungi</taxon>
        <taxon>Dikarya</taxon>
        <taxon>Basidiomycota</taxon>
        <taxon>Agaricomycotina</taxon>
        <taxon>Agaricomycetes</taxon>
        <taxon>Agaricomycetidae</taxon>
        <taxon>Boletales</taxon>
        <taxon>Sclerodermatineae</taxon>
        <taxon>Sclerodermataceae</taxon>
        <taxon>Scleroderma</taxon>
    </lineage>
</organism>
<sequence>MAELVFKKSKSRAGQRTRERETEETDETRSESPTAIASKVKNKVKRSKAKSKLSFGVDEDDEGETFQLKKSSLSRTLLLNTYVSVLSASERVSTIQSSNTPPDNLDQATIGARTNGQPVYDSAYLSQLKASMQSTRPPMHDLDVSDADVSMSAEVSVIDALDTSIVSDVPIPSQSSIQAAKEKRERLRLVGQEDDYISLTVATHNDVYQGPHPESRLMREEDDLGEGDDEFAEYTSAQERIALGKKSRKREATKRKDAMQEMITDANEEDEESMEWEKEQLRRGGSNLYAKTDATPVKQVYKPAPIPLPADVPALRPAIERLAQSLAALKASHATNTNAAESLVAEQDQLDAREVELREMIAKADTKRSWFAEFKDWMESVATFLDEKYPELEKLEDEHLSILKQRAEAISQRRRDDDESDLSLVYGSPPEPSVEEELDELGRIVPRANPAALRKERRAARATRRHRRQLRKGVTEADDREEGYSTDSSLPPSDDQDYRTAVERLATGGEDILSDVQAVEYTDPSLGLGKWFGEWRDRYGDSYTGAWGGLGLVGAWEFWVRLELLGWNPLESSEALDEFTWYSSIHDYSQPQDEDEEGDSEPSPDGDLVSAMISTTVVPRICKLLDAGAFDPYSVPDVRKMVDIAEQVEASVGSDHQKFLMVLKSVYTTFENAVIAAETLLSPFIRFNNPQFDPEGIAARRRLLTRASKLLDMMLRWRKYTGEKLGLGQLCVRFVNNYVLPISRSGWEVGGEEKARQMIAALPQDLAASVNL</sequence>
<evidence type="ECO:0000256" key="1">
    <source>
        <dbReference type="ARBA" id="ARBA00004123"/>
    </source>
</evidence>
<dbReference type="OrthoDB" id="429427at2759"/>
<evidence type="ECO:0000256" key="3">
    <source>
        <dbReference type="SAM" id="Coils"/>
    </source>
</evidence>
<dbReference type="STRING" id="1036808.A0A0C3E5T1"/>
<dbReference type="HOGENOM" id="CLU_020074_0_0_1"/>
<keyword evidence="6" id="KW-1185">Reference proteome</keyword>
<feature type="region of interest" description="Disordered" evidence="4">
    <location>
        <begin position="409"/>
        <end position="437"/>
    </location>
</feature>
<evidence type="ECO:0000313" key="6">
    <source>
        <dbReference type="Proteomes" id="UP000053989"/>
    </source>
</evidence>
<feature type="region of interest" description="Disordered" evidence="4">
    <location>
        <begin position="452"/>
        <end position="497"/>
    </location>
</feature>
<accession>A0A0C3E5T1</accession>
<dbReference type="AlphaFoldDB" id="A0A0C3E5T1"/>
<evidence type="ECO:0000256" key="4">
    <source>
        <dbReference type="SAM" id="MobiDB-lite"/>
    </source>
</evidence>
<dbReference type="GO" id="GO:0071008">
    <property type="term" value="C:U2-type post-mRNA release spliceosomal complex"/>
    <property type="evidence" value="ECO:0007669"/>
    <property type="project" value="InterPro"/>
</dbReference>
<dbReference type="Proteomes" id="UP000053989">
    <property type="component" value="Unassembled WGS sequence"/>
</dbReference>
<reference evidence="6" key="2">
    <citation type="submission" date="2015-01" db="EMBL/GenBank/DDBJ databases">
        <title>Evolutionary Origins and Diversification of the Mycorrhizal Mutualists.</title>
        <authorList>
            <consortium name="DOE Joint Genome Institute"/>
            <consortium name="Mycorrhizal Genomics Consortium"/>
            <person name="Kohler A."/>
            <person name="Kuo A."/>
            <person name="Nagy L.G."/>
            <person name="Floudas D."/>
            <person name="Copeland A."/>
            <person name="Barry K.W."/>
            <person name="Cichocki N."/>
            <person name="Veneault-Fourrey C."/>
            <person name="LaButti K."/>
            <person name="Lindquist E.A."/>
            <person name="Lipzen A."/>
            <person name="Lundell T."/>
            <person name="Morin E."/>
            <person name="Murat C."/>
            <person name="Riley R."/>
            <person name="Ohm R."/>
            <person name="Sun H."/>
            <person name="Tunlid A."/>
            <person name="Henrissat B."/>
            <person name="Grigoriev I.V."/>
            <person name="Hibbett D.S."/>
            <person name="Martin F."/>
        </authorList>
    </citation>
    <scope>NUCLEOTIDE SEQUENCE [LARGE SCALE GENOMIC DNA]</scope>
    <source>
        <strain evidence="6">Foug A</strain>
    </source>
</reference>
<gene>
    <name evidence="5" type="ORF">SCLCIDRAFT_24273</name>
</gene>
<dbReference type="GO" id="GO:0003677">
    <property type="term" value="F:DNA binding"/>
    <property type="evidence" value="ECO:0007669"/>
    <property type="project" value="InterPro"/>
</dbReference>
<evidence type="ECO:0008006" key="7">
    <source>
        <dbReference type="Google" id="ProtNLM"/>
    </source>
</evidence>
<reference evidence="5 6" key="1">
    <citation type="submission" date="2014-04" db="EMBL/GenBank/DDBJ databases">
        <authorList>
            <consortium name="DOE Joint Genome Institute"/>
            <person name="Kuo A."/>
            <person name="Kohler A."/>
            <person name="Nagy L.G."/>
            <person name="Floudas D."/>
            <person name="Copeland A."/>
            <person name="Barry K.W."/>
            <person name="Cichocki N."/>
            <person name="Veneault-Fourrey C."/>
            <person name="LaButti K."/>
            <person name="Lindquist E.A."/>
            <person name="Lipzen A."/>
            <person name="Lundell T."/>
            <person name="Morin E."/>
            <person name="Murat C."/>
            <person name="Sun H."/>
            <person name="Tunlid A."/>
            <person name="Henrissat B."/>
            <person name="Grigoriev I.V."/>
            <person name="Hibbett D.S."/>
            <person name="Martin F."/>
            <person name="Nordberg H.P."/>
            <person name="Cantor M.N."/>
            <person name="Hua S.X."/>
        </authorList>
    </citation>
    <scope>NUCLEOTIDE SEQUENCE [LARGE SCALE GENOMIC DNA]</scope>
    <source>
        <strain evidence="5 6">Foug A</strain>
    </source>
</reference>
<feature type="coiled-coil region" evidence="3">
    <location>
        <begin position="249"/>
        <end position="279"/>
    </location>
</feature>
<keyword evidence="3" id="KW-0175">Coiled coil</keyword>
<evidence type="ECO:0000256" key="2">
    <source>
        <dbReference type="ARBA" id="ARBA00023242"/>
    </source>
</evidence>
<dbReference type="InParanoid" id="A0A0C3E5T1"/>
<comment type="subcellular location">
    <subcellularLocation>
        <location evidence="1">Nucleus</location>
    </subcellularLocation>
</comment>
<dbReference type="PANTHER" id="PTHR12214">
    <property type="entry name" value="GC-RICH SEQUENCE DNA-BINDING FACTOR"/>
    <property type="match status" value="1"/>
</dbReference>
<dbReference type="Pfam" id="PF15458">
    <property type="entry name" value="NTR2"/>
    <property type="match status" value="1"/>
</dbReference>
<protein>
    <recommendedName>
        <fullName evidence="7">GCF C-terminal domain-containing protein</fullName>
    </recommendedName>
</protein>
<dbReference type="EMBL" id="KN822035">
    <property type="protein sequence ID" value="KIM63391.1"/>
    <property type="molecule type" value="Genomic_DNA"/>
</dbReference>
<dbReference type="GO" id="GO:0000390">
    <property type="term" value="P:spliceosomal complex disassembly"/>
    <property type="evidence" value="ECO:0007669"/>
    <property type="project" value="InterPro"/>
</dbReference>
<feature type="region of interest" description="Disordered" evidence="4">
    <location>
        <begin position="1"/>
        <end position="43"/>
    </location>
</feature>